<dbReference type="InterPro" id="IPR013108">
    <property type="entry name" value="Amidohydro_3"/>
</dbReference>
<dbReference type="InterPro" id="IPR032466">
    <property type="entry name" value="Metal_Hydrolase"/>
</dbReference>
<gene>
    <name evidence="2" type="ORF">H9784_02040</name>
</gene>
<dbReference type="SUPFAM" id="SSF51338">
    <property type="entry name" value="Composite domain of metallo-dependent hydrolases"/>
    <property type="match status" value="1"/>
</dbReference>
<feature type="domain" description="Amidohydrolase 3" evidence="1">
    <location>
        <begin position="52"/>
        <end position="539"/>
    </location>
</feature>
<sequence>MREKDVVFSRAHIVPGDGSRCDASALAVRDGRIAFMGSDDDARRLFPDARRIDCAGRSLLPGFIDAHNHVTLLGASLRAVSFHYPDVSCARDVLDRVREAAAGRAPGTWVRGWGLDHGKFPDGRLPSLAELDAVSPDHPVCIVHYTGHNVLVNSVALRLCGVNDATPDPEGGRFERDADGRLTGYALDAAQQLVVPSSVRVGHHGPDIGYDTPHEEFVADIAAASQALLAVGVTTVVEPQATTREMQGLLYAREEGRLGVRTVCMPLSNHLDALLELGLVRPLGDGMLAIGPVKYYMDGSLVGGTAAFNEPHCNREPDYRGSLYWDAEAMFASIRRAHAAGLQIGIHTQGDRAHDIVLDIIDRVLTEFPQEDARFRLEHSGYPLPRHIDLMARHGVIPVTQPGQLYEAGDNLHDNYGPERARRMYPLRSFLRAGLRPAISSDAFVQSCNPLHTIRGAVLRRSLGGRDMGQDECISPLEAITCHTLNAARSCFREELTGSLAPGKLADIILLDRDILAAGREEIANMRVLLTMLGGRIVHEAE</sequence>
<evidence type="ECO:0000313" key="2">
    <source>
        <dbReference type="EMBL" id="HJA78342.1"/>
    </source>
</evidence>
<protein>
    <submittedName>
        <fullName evidence="2">Amidohydrolase</fullName>
    </submittedName>
</protein>
<dbReference type="AlphaFoldDB" id="A0A9D2KP34"/>
<dbReference type="InterPro" id="IPR011059">
    <property type="entry name" value="Metal-dep_hydrolase_composite"/>
</dbReference>
<proteinExistence type="predicted"/>
<dbReference type="PANTHER" id="PTHR22642">
    <property type="entry name" value="IMIDAZOLONEPROPIONASE"/>
    <property type="match status" value="1"/>
</dbReference>
<name>A0A9D2KP34_9BACT</name>
<dbReference type="PANTHER" id="PTHR22642:SF2">
    <property type="entry name" value="PROTEIN LONG AFTER FAR-RED 3"/>
    <property type="match status" value="1"/>
</dbReference>
<evidence type="ECO:0000259" key="1">
    <source>
        <dbReference type="Pfam" id="PF07969"/>
    </source>
</evidence>
<accession>A0A9D2KP34</accession>
<dbReference type="Gene3D" id="3.10.310.70">
    <property type="match status" value="1"/>
</dbReference>
<comment type="caution">
    <text evidence="2">The sequence shown here is derived from an EMBL/GenBank/DDBJ whole genome shotgun (WGS) entry which is preliminary data.</text>
</comment>
<dbReference type="Gene3D" id="2.30.40.10">
    <property type="entry name" value="Urease, subunit C, domain 1"/>
    <property type="match status" value="1"/>
</dbReference>
<dbReference type="InterPro" id="IPR033932">
    <property type="entry name" value="YtcJ-like"/>
</dbReference>
<organism evidence="2 3">
    <name type="scientific">Candidatus Desulfovibrio intestinavium</name>
    <dbReference type="NCBI Taxonomy" id="2838534"/>
    <lineage>
        <taxon>Bacteria</taxon>
        <taxon>Pseudomonadati</taxon>
        <taxon>Thermodesulfobacteriota</taxon>
        <taxon>Desulfovibrionia</taxon>
        <taxon>Desulfovibrionales</taxon>
        <taxon>Desulfovibrionaceae</taxon>
        <taxon>Desulfovibrio</taxon>
    </lineage>
</organism>
<evidence type="ECO:0000313" key="3">
    <source>
        <dbReference type="Proteomes" id="UP000823821"/>
    </source>
</evidence>
<dbReference type="EMBL" id="DWZD01000015">
    <property type="protein sequence ID" value="HJA78342.1"/>
    <property type="molecule type" value="Genomic_DNA"/>
</dbReference>
<dbReference type="Gene3D" id="3.20.20.140">
    <property type="entry name" value="Metal-dependent hydrolases"/>
    <property type="match status" value="1"/>
</dbReference>
<reference evidence="2" key="1">
    <citation type="journal article" date="2021" name="PeerJ">
        <title>Extensive microbial diversity within the chicken gut microbiome revealed by metagenomics and culture.</title>
        <authorList>
            <person name="Gilroy R."/>
            <person name="Ravi A."/>
            <person name="Getino M."/>
            <person name="Pursley I."/>
            <person name="Horton D.L."/>
            <person name="Alikhan N.F."/>
            <person name="Baker D."/>
            <person name="Gharbi K."/>
            <person name="Hall N."/>
            <person name="Watson M."/>
            <person name="Adriaenssens E.M."/>
            <person name="Foster-Nyarko E."/>
            <person name="Jarju S."/>
            <person name="Secka A."/>
            <person name="Antonio M."/>
            <person name="Oren A."/>
            <person name="Chaudhuri R.R."/>
            <person name="La Ragione R."/>
            <person name="Hildebrand F."/>
            <person name="Pallen M.J."/>
        </authorList>
    </citation>
    <scope>NUCLEOTIDE SEQUENCE</scope>
    <source>
        <strain evidence="2">5032</strain>
    </source>
</reference>
<dbReference type="Proteomes" id="UP000823821">
    <property type="component" value="Unassembled WGS sequence"/>
</dbReference>
<reference evidence="2" key="2">
    <citation type="submission" date="2021-04" db="EMBL/GenBank/DDBJ databases">
        <authorList>
            <person name="Gilroy R."/>
        </authorList>
    </citation>
    <scope>NUCLEOTIDE SEQUENCE</scope>
    <source>
        <strain evidence="2">5032</strain>
    </source>
</reference>
<dbReference type="CDD" id="cd01300">
    <property type="entry name" value="YtcJ_like"/>
    <property type="match status" value="1"/>
</dbReference>
<dbReference type="Pfam" id="PF07969">
    <property type="entry name" value="Amidohydro_3"/>
    <property type="match status" value="1"/>
</dbReference>
<dbReference type="SUPFAM" id="SSF51556">
    <property type="entry name" value="Metallo-dependent hydrolases"/>
    <property type="match status" value="1"/>
</dbReference>
<dbReference type="GO" id="GO:0016810">
    <property type="term" value="F:hydrolase activity, acting on carbon-nitrogen (but not peptide) bonds"/>
    <property type="evidence" value="ECO:0007669"/>
    <property type="project" value="InterPro"/>
</dbReference>